<feature type="region of interest" description="Disordered" evidence="7">
    <location>
        <begin position="151"/>
        <end position="252"/>
    </location>
</feature>
<keyword evidence="2" id="KW-0936">Ethylene signaling pathway</keyword>
<name>A0A9I9D7F5_CUCME</name>
<keyword evidence="4" id="KW-0238">DNA-binding</keyword>
<dbReference type="PANTHER" id="PTHR31677">
    <property type="entry name" value="AP2 DOMAIN CLASS TRANSCRIPTION FACTOR"/>
    <property type="match status" value="1"/>
</dbReference>
<evidence type="ECO:0000256" key="7">
    <source>
        <dbReference type="SAM" id="MobiDB-lite"/>
    </source>
</evidence>
<dbReference type="GO" id="GO:0003677">
    <property type="term" value="F:DNA binding"/>
    <property type="evidence" value="ECO:0007669"/>
    <property type="project" value="UniProtKB-KW"/>
</dbReference>
<dbReference type="PRINTS" id="PR00367">
    <property type="entry name" value="ETHRSPELEMNT"/>
</dbReference>
<keyword evidence="6" id="KW-0539">Nucleus</keyword>
<organism evidence="10">
    <name type="scientific">Cucumis melo</name>
    <name type="common">Muskmelon</name>
    <dbReference type="NCBI Taxonomy" id="3656"/>
    <lineage>
        <taxon>Eukaryota</taxon>
        <taxon>Viridiplantae</taxon>
        <taxon>Streptophyta</taxon>
        <taxon>Embryophyta</taxon>
        <taxon>Tracheophyta</taxon>
        <taxon>Spermatophyta</taxon>
        <taxon>Magnoliopsida</taxon>
        <taxon>eudicotyledons</taxon>
        <taxon>Gunneridae</taxon>
        <taxon>Pentapetalae</taxon>
        <taxon>rosids</taxon>
        <taxon>fabids</taxon>
        <taxon>Cucurbitales</taxon>
        <taxon>Cucurbitaceae</taxon>
        <taxon>Benincaseae</taxon>
        <taxon>Cucumis</taxon>
    </lineage>
</organism>
<dbReference type="GO" id="GO:0009873">
    <property type="term" value="P:ethylene-activated signaling pathway"/>
    <property type="evidence" value="ECO:0007669"/>
    <property type="project" value="UniProtKB-KW"/>
</dbReference>
<comment type="subcellular location">
    <subcellularLocation>
        <location evidence="1">Nucleus</location>
    </subcellularLocation>
</comment>
<evidence type="ECO:0000256" key="3">
    <source>
        <dbReference type="ARBA" id="ARBA00023015"/>
    </source>
</evidence>
<accession>A0A9I9D7F5</accession>
<evidence type="ECO:0000313" key="10">
    <source>
        <dbReference type="EnsemblPlants" id="MELO3C014181.2.1"/>
    </source>
</evidence>
<feature type="compositionally biased region" description="Low complexity" evidence="7">
    <location>
        <begin position="199"/>
        <end position="209"/>
    </location>
</feature>
<dbReference type="Gramene" id="MELO3C014181.2.1">
    <property type="protein sequence ID" value="MELO3C014181.2.1"/>
    <property type="gene ID" value="MELO3C014181.2"/>
</dbReference>
<dbReference type="FunFam" id="3.30.730.10:FF:000001">
    <property type="entry name" value="Ethylene-responsive transcription factor 2"/>
    <property type="match status" value="1"/>
</dbReference>
<feature type="compositionally biased region" description="Pro residues" evidence="7">
    <location>
        <begin position="159"/>
        <end position="171"/>
    </location>
</feature>
<dbReference type="Pfam" id="PF00847">
    <property type="entry name" value="AP2"/>
    <property type="match status" value="1"/>
</dbReference>
<dbReference type="EnsemblPlants" id="MELO3C014181.2.1">
    <property type="protein sequence ID" value="MELO3C014181.2.1"/>
    <property type="gene ID" value="MELO3C014181.2"/>
</dbReference>
<feature type="transmembrane region" description="Helical" evidence="8">
    <location>
        <begin position="44"/>
        <end position="62"/>
    </location>
</feature>
<evidence type="ECO:0000256" key="5">
    <source>
        <dbReference type="ARBA" id="ARBA00023163"/>
    </source>
</evidence>
<protein>
    <recommendedName>
        <fullName evidence="9">AP2/ERF domain-containing protein</fullName>
    </recommendedName>
</protein>
<keyword evidence="3" id="KW-0805">Transcription regulation</keyword>
<dbReference type="InterPro" id="IPR036955">
    <property type="entry name" value="AP2/ERF_dom_sf"/>
</dbReference>
<evidence type="ECO:0000256" key="2">
    <source>
        <dbReference type="ARBA" id="ARBA00022745"/>
    </source>
</evidence>
<evidence type="ECO:0000256" key="1">
    <source>
        <dbReference type="ARBA" id="ARBA00004123"/>
    </source>
</evidence>
<dbReference type="GO" id="GO:0003700">
    <property type="term" value="F:DNA-binding transcription factor activity"/>
    <property type="evidence" value="ECO:0007669"/>
    <property type="project" value="InterPro"/>
</dbReference>
<keyword evidence="5" id="KW-0804">Transcription</keyword>
<dbReference type="InterPro" id="IPR001471">
    <property type="entry name" value="AP2/ERF_dom"/>
</dbReference>
<sequence>MVASSFSSSRTSPSLSLFISLSLSSIDFQSPISPTLHNLSPLSHHFSFLFFSFFFFFIKSVMRRGRGPPVVPPPREPPPPPPPATTGSDRRYRGVRKRPWGRFAAEIRDPWKKTRVWLGTFDSAEDAARAYDNAAITLRGSKAKTNFPLPNPTSFFDYPPHPVNAPDPFPDPRFQIRPTSSSLSSTVESFSGPRPPSSLPTLTTTSPSRRYPRTPPLLPEDCHSDCDSSSSVIDDGDDIASSPVVPRKKTPLPFDLNIPPSDLFDFSGDDLRCTALCL</sequence>
<evidence type="ECO:0000259" key="9">
    <source>
        <dbReference type="PROSITE" id="PS51032"/>
    </source>
</evidence>
<keyword evidence="8" id="KW-0812">Transmembrane</keyword>
<dbReference type="AlphaFoldDB" id="A0A9I9D7F5"/>
<dbReference type="PROSITE" id="PS51032">
    <property type="entry name" value="AP2_ERF"/>
    <property type="match status" value="1"/>
</dbReference>
<dbReference type="CDD" id="cd00018">
    <property type="entry name" value="AP2"/>
    <property type="match status" value="1"/>
</dbReference>
<feature type="region of interest" description="Disordered" evidence="7">
    <location>
        <begin position="67"/>
        <end position="92"/>
    </location>
</feature>
<dbReference type="SMART" id="SM00380">
    <property type="entry name" value="AP2"/>
    <property type="match status" value="1"/>
</dbReference>
<evidence type="ECO:0000256" key="4">
    <source>
        <dbReference type="ARBA" id="ARBA00023125"/>
    </source>
</evidence>
<feature type="domain" description="AP2/ERF" evidence="9">
    <location>
        <begin position="91"/>
        <end position="148"/>
    </location>
</feature>
<evidence type="ECO:0000256" key="8">
    <source>
        <dbReference type="SAM" id="Phobius"/>
    </source>
</evidence>
<dbReference type="SUPFAM" id="SSF54171">
    <property type="entry name" value="DNA-binding domain"/>
    <property type="match status" value="1"/>
</dbReference>
<feature type="compositionally biased region" description="Pro residues" evidence="7">
    <location>
        <begin position="69"/>
        <end position="84"/>
    </location>
</feature>
<reference evidence="10" key="1">
    <citation type="submission" date="2023-03" db="UniProtKB">
        <authorList>
            <consortium name="EnsemblPlants"/>
        </authorList>
    </citation>
    <scope>IDENTIFICATION</scope>
</reference>
<dbReference type="PANTHER" id="PTHR31677:SF248">
    <property type="entry name" value="OS04G0669200 PROTEIN"/>
    <property type="match status" value="1"/>
</dbReference>
<feature type="compositionally biased region" description="Low complexity" evidence="7">
    <location>
        <begin position="180"/>
        <end position="191"/>
    </location>
</feature>
<dbReference type="Gene3D" id="3.30.730.10">
    <property type="entry name" value="AP2/ERF domain"/>
    <property type="match status" value="1"/>
</dbReference>
<dbReference type="InterPro" id="IPR016177">
    <property type="entry name" value="DNA-bd_dom_sf"/>
</dbReference>
<proteinExistence type="predicted"/>
<keyword evidence="8" id="KW-0472">Membrane</keyword>
<evidence type="ECO:0000256" key="6">
    <source>
        <dbReference type="ARBA" id="ARBA00023242"/>
    </source>
</evidence>
<keyword evidence="8" id="KW-1133">Transmembrane helix</keyword>
<dbReference type="GO" id="GO:0005634">
    <property type="term" value="C:nucleus"/>
    <property type="evidence" value="ECO:0007669"/>
    <property type="project" value="UniProtKB-SubCell"/>
</dbReference>